<evidence type="ECO:0000256" key="1">
    <source>
        <dbReference type="SAM" id="MobiDB-lite"/>
    </source>
</evidence>
<dbReference type="EMBL" id="QCYY01000581">
    <property type="protein sequence ID" value="ROT84222.1"/>
    <property type="molecule type" value="Genomic_DNA"/>
</dbReference>
<dbReference type="Gene3D" id="3.40.50.2300">
    <property type="match status" value="1"/>
</dbReference>
<feature type="region of interest" description="Disordered" evidence="1">
    <location>
        <begin position="208"/>
        <end position="288"/>
    </location>
</feature>
<evidence type="ECO:0000313" key="2">
    <source>
        <dbReference type="EMBL" id="ROT84222.1"/>
    </source>
</evidence>
<evidence type="ECO:0000313" key="3">
    <source>
        <dbReference type="Proteomes" id="UP000283509"/>
    </source>
</evidence>
<proteinExistence type="predicted"/>
<protein>
    <submittedName>
        <fullName evidence="2">Glutamate receptor, metabotropic</fullName>
    </submittedName>
</protein>
<dbReference type="AlphaFoldDB" id="A0A423U6A7"/>
<reference evidence="2 3" key="1">
    <citation type="submission" date="2018-04" db="EMBL/GenBank/DDBJ databases">
        <authorList>
            <person name="Zhang X."/>
            <person name="Yuan J."/>
            <person name="Li F."/>
            <person name="Xiang J."/>
        </authorList>
    </citation>
    <scope>NUCLEOTIDE SEQUENCE [LARGE SCALE GENOMIC DNA]</scope>
    <source>
        <tissue evidence="2">Muscle</tissue>
    </source>
</reference>
<gene>
    <name evidence="2" type="ORF">C7M84_022593</name>
</gene>
<accession>A0A423U6A7</accession>
<reference evidence="2 3" key="2">
    <citation type="submission" date="2019-01" db="EMBL/GenBank/DDBJ databases">
        <title>The decoding of complex shrimp genome reveals the adaptation for benthos swimmer, frequently molting mechanism and breeding impact on genome.</title>
        <authorList>
            <person name="Sun Y."/>
            <person name="Gao Y."/>
            <person name="Yu Y."/>
        </authorList>
    </citation>
    <scope>NUCLEOTIDE SEQUENCE [LARGE SCALE GENOMIC DNA]</scope>
    <source>
        <tissue evidence="2">Muscle</tissue>
    </source>
</reference>
<comment type="caution">
    <text evidence="2">The sequence shown here is derived from an EMBL/GenBank/DDBJ whole genome shotgun (WGS) entry which is preliminary data.</text>
</comment>
<dbReference type="Proteomes" id="UP000283509">
    <property type="component" value="Unassembled WGS sequence"/>
</dbReference>
<sequence length="379" mass="41934">MRLLNVFLLLSFPHFLIFLFISLPLSKPASFTYFDSSDLPLLHFLSLILTSLHYPHSSFSLYPPFFLFPPPYSHSHLDNILPLTPSFPFPSPFLPLTPHLPLPPFPSHSPHLFPNSHSHLDPISSLLTSLPSSHLPLDTLPFSFSHNPTLDVTEERNPLPPTPSPPCPRIPIAVGNLNPPIHPPSPQLFILVGWNLLFSAVHRGSPFSPSRHVPFNPSPRSRNPLISSPHNRKPPLPLLHKGKPLSSSPYNRKPHLPPLPSLHDRKPLSTPSPTSGNPSPPPKQRFPPVVFKISGRAGSISNIDDGEYKCRDGSSPEVRNKVISGVVGAASSVTSIQVANLLRLFKIPQRFMIIRVEICSSGSSQTVLEFSEFQILERG</sequence>
<keyword evidence="3" id="KW-1185">Reference proteome</keyword>
<organism evidence="2 3">
    <name type="scientific">Penaeus vannamei</name>
    <name type="common">Whiteleg shrimp</name>
    <name type="synonym">Litopenaeus vannamei</name>
    <dbReference type="NCBI Taxonomy" id="6689"/>
    <lineage>
        <taxon>Eukaryota</taxon>
        <taxon>Metazoa</taxon>
        <taxon>Ecdysozoa</taxon>
        <taxon>Arthropoda</taxon>
        <taxon>Crustacea</taxon>
        <taxon>Multicrustacea</taxon>
        <taxon>Malacostraca</taxon>
        <taxon>Eumalacostraca</taxon>
        <taxon>Eucarida</taxon>
        <taxon>Decapoda</taxon>
        <taxon>Dendrobranchiata</taxon>
        <taxon>Penaeoidea</taxon>
        <taxon>Penaeidae</taxon>
        <taxon>Penaeus</taxon>
    </lineage>
</organism>
<feature type="compositionally biased region" description="Polar residues" evidence="1">
    <location>
        <begin position="218"/>
        <end position="229"/>
    </location>
</feature>
<feature type="compositionally biased region" description="Low complexity" evidence="1">
    <location>
        <begin position="268"/>
        <end position="277"/>
    </location>
</feature>
<keyword evidence="2" id="KW-0675">Receptor</keyword>
<name>A0A423U6A7_PENVA</name>